<evidence type="ECO:0000256" key="3">
    <source>
        <dbReference type="ARBA" id="ARBA00022679"/>
    </source>
</evidence>
<dbReference type="SUPFAM" id="SSF53335">
    <property type="entry name" value="S-adenosyl-L-methionine-dependent methyltransferases"/>
    <property type="match status" value="1"/>
</dbReference>
<protein>
    <submittedName>
        <fullName evidence="5">Methyltransferase domain-containing protein</fullName>
    </submittedName>
</protein>
<keyword evidence="2 5" id="KW-0489">Methyltransferase</keyword>
<evidence type="ECO:0000256" key="1">
    <source>
        <dbReference type="ARBA" id="ARBA00008361"/>
    </source>
</evidence>
<dbReference type="PANTHER" id="PTHR44942:SF4">
    <property type="entry name" value="METHYLTRANSFERASE TYPE 11 DOMAIN-CONTAINING PROTEIN"/>
    <property type="match status" value="1"/>
</dbReference>
<dbReference type="Proteomes" id="UP001301388">
    <property type="component" value="Unassembled WGS sequence"/>
</dbReference>
<dbReference type="InterPro" id="IPR013216">
    <property type="entry name" value="Methyltransf_11"/>
</dbReference>
<dbReference type="CDD" id="cd02440">
    <property type="entry name" value="AdoMet_MTases"/>
    <property type="match status" value="1"/>
</dbReference>
<dbReference type="GO" id="GO:0008168">
    <property type="term" value="F:methyltransferase activity"/>
    <property type="evidence" value="ECO:0007669"/>
    <property type="project" value="UniProtKB-KW"/>
</dbReference>
<evidence type="ECO:0000313" key="6">
    <source>
        <dbReference type="Proteomes" id="UP001301388"/>
    </source>
</evidence>
<dbReference type="InterPro" id="IPR038765">
    <property type="entry name" value="Papain-like_cys_pep_sf"/>
</dbReference>
<sequence length="654" mass="74881">MDKLDISLILSIAKAYNDEGYAKFICQFPTSFYLDRVKRINFSGYEKVLDIGCGYGQWTSVLAMYNQKVIALECNQNRLSIAQEFIKNCEIQNVDFVLGDAISLPLDDLEVDAIFCYGVFMFLDRQKALKEFHRVLKPGGKIYICTNAFGWWLRMWLKNIFGDKNLRSAAYRAMTQGRKNVIPNSTNKKDVFRLLNSDDWEDVLVEYEGHLFNEIEAKPLNCYQGTFLNFDAVIEFTSKKKAIKTIDEKANREHKISPNNVVNIFKNTVLETLTKTNYEYITPLTKYPQPKPSLDLVNNCYASIIEVKTSLSLSLNRLEQLQWLYARITESSKSDLEKFYACLTFAQLHFFHHFAGQPMQTNGVSVLDPIAGILLGFGRCGTVSRLLVDLFLCNGFQSRLVTAGCHTSSEVFLGGKWVLADASLFPPGIYPMDDSGDPVSLEQIAECPALIDKCPSYINYHHEYIDAFLKTYPETDGIIGKYLRNPLLPSSGYFAKEYFTGGRAIGLIERLSKTGSFQEWNADVNFGWTRNYEKDVLQGQILTTRQRPSQVQDIYLVGEYITWNKSFSIQHDTEIVYRLVVSDTSRKWAYDSIPIGFNLSVIGEVIKTQDNHISIKNLLCLGRYLTIYAEINSWQEEDIFYLPSKEFDLRFLVN</sequence>
<reference evidence="5 6" key="1">
    <citation type="submission" date="2023-12" db="EMBL/GenBank/DDBJ databases">
        <title>Baltic Sea Cyanobacteria.</title>
        <authorList>
            <person name="Delbaje E."/>
            <person name="Fewer D.P."/>
            <person name="Shishido T.K."/>
        </authorList>
    </citation>
    <scope>NUCLEOTIDE SEQUENCE [LARGE SCALE GENOMIC DNA]</scope>
    <source>
        <strain evidence="5 6">UHCC 0370</strain>
    </source>
</reference>
<dbReference type="GO" id="GO:0032259">
    <property type="term" value="P:methylation"/>
    <property type="evidence" value="ECO:0007669"/>
    <property type="project" value="UniProtKB-KW"/>
</dbReference>
<organism evidence="5 6">
    <name type="scientific">Pseudanabaena galeata UHCC 0370</name>
    <dbReference type="NCBI Taxonomy" id="3110310"/>
    <lineage>
        <taxon>Bacteria</taxon>
        <taxon>Bacillati</taxon>
        <taxon>Cyanobacteriota</taxon>
        <taxon>Cyanophyceae</taxon>
        <taxon>Pseudanabaenales</taxon>
        <taxon>Pseudanabaenaceae</taxon>
        <taxon>Pseudanabaena</taxon>
    </lineage>
</organism>
<keyword evidence="3" id="KW-0808">Transferase</keyword>
<evidence type="ECO:0000256" key="2">
    <source>
        <dbReference type="ARBA" id="ARBA00022603"/>
    </source>
</evidence>
<dbReference type="InterPro" id="IPR051052">
    <property type="entry name" value="Diverse_substrate_MTase"/>
</dbReference>
<comment type="similarity">
    <text evidence="1">Belongs to the methyltransferase superfamily.</text>
</comment>
<dbReference type="InterPro" id="IPR029063">
    <property type="entry name" value="SAM-dependent_MTases_sf"/>
</dbReference>
<dbReference type="Pfam" id="PF08241">
    <property type="entry name" value="Methyltransf_11"/>
    <property type="match status" value="1"/>
</dbReference>
<dbReference type="PANTHER" id="PTHR44942">
    <property type="entry name" value="METHYLTRANSF_11 DOMAIN-CONTAINING PROTEIN"/>
    <property type="match status" value="1"/>
</dbReference>
<dbReference type="EMBL" id="JAYGIE010000003">
    <property type="protein sequence ID" value="MEA5476233.1"/>
    <property type="molecule type" value="Genomic_DNA"/>
</dbReference>
<dbReference type="SUPFAM" id="SSF54001">
    <property type="entry name" value="Cysteine proteinases"/>
    <property type="match status" value="1"/>
</dbReference>
<comment type="caution">
    <text evidence="5">The sequence shown here is derived from an EMBL/GenBank/DDBJ whole genome shotgun (WGS) entry which is preliminary data.</text>
</comment>
<keyword evidence="6" id="KW-1185">Reference proteome</keyword>
<dbReference type="Gene3D" id="3.40.50.150">
    <property type="entry name" value="Vaccinia Virus protein VP39"/>
    <property type="match status" value="1"/>
</dbReference>
<evidence type="ECO:0000259" key="4">
    <source>
        <dbReference type="Pfam" id="PF08241"/>
    </source>
</evidence>
<proteinExistence type="inferred from homology"/>
<gene>
    <name evidence="5" type="ORF">VB774_01250</name>
</gene>
<accession>A0ABU5TEU7</accession>
<evidence type="ECO:0000313" key="5">
    <source>
        <dbReference type="EMBL" id="MEA5476233.1"/>
    </source>
</evidence>
<feature type="domain" description="Methyltransferase type 11" evidence="4">
    <location>
        <begin position="49"/>
        <end position="144"/>
    </location>
</feature>
<name>A0ABU5TEU7_9CYAN</name>
<dbReference type="RefSeq" id="WP_323259184.1">
    <property type="nucleotide sequence ID" value="NZ_JAYGIE010000003.1"/>
</dbReference>